<dbReference type="PROSITE" id="PS51819">
    <property type="entry name" value="VOC"/>
    <property type="match status" value="1"/>
</dbReference>
<protein>
    <submittedName>
        <fullName evidence="3">VOC family protein</fullName>
    </submittedName>
</protein>
<dbReference type="Gene3D" id="3.30.720.110">
    <property type="match status" value="1"/>
</dbReference>
<reference evidence="3 4" key="1">
    <citation type="submission" date="2019-08" db="EMBL/GenBank/DDBJ databases">
        <title>Complete genome sequence of Terriglobus albidus strain ORNL.</title>
        <authorList>
            <person name="Podar M."/>
        </authorList>
    </citation>
    <scope>NUCLEOTIDE SEQUENCE [LARGE SCALE GENOMIC DNA]</scope>
    <source>
        <strain evidence="3 4">ORNL</strain>
    </source>
</reference>
<name>A0A5B9EDP6_9BACT</name>
<accession>A0A5B9EDP6</accession>
<dbReference type="EMBL" id="CP042806">
    <property type="protein sequence ID" value="QEE30338.1"/>
    <property type="molecule type" value="Genomic_DNA"/>
</dbReference>
<dbReference type="SUPFAM" id="SSF54593">
    <property type="entry name" value="Glyoxalase/Bleomycin resistance protein/Dihydroxybiphenyl dioxygenase"/>
    <property type="match status" value="1"/>
</dbReference>
<organism evidence="3 4">
    <name type="scientific">Terriglobus albidus</name>
    <dbReference type="NCBI Taxonomy" id="1592106"/>
    <lineage>
        <taxon>Bacteria</taxon>
        <taxon>Pseudomonadati</taxon>
        <taxon>Acidobacteriota</taxon>
        <taxon>Terriglobia</taxon>
        <taxon>Terriglobales</taxon>
        <taxon>Acidobacteriaceae</taxon>
        <taxon>Terriglobus</taxon>
    </lineage>
</organism>
<feature type="region of interest" description="Disordered" evidence="1">
    <location>
        <begin position="142"/>
        <end position="162"/>
    </location>
</feature>
<dbReference type="KEGG" id="talb:FTW19_21550"/>
<feature type="domain" description="VOC" evidence="2">
    <location>
        <begin position="11"/>
        <end position="136"/>
    </location>
</feature>
<proteinExistence type="predicted"/>
<sequence length="162" mass="17911">MASQYKGVPEGASAIIPRLYCSDVETEIEFCCDVLGAVEGVRRPGPDGRAQHAMLLFGSAMLMIEGENPEVPTRPPNPDGSSPVVIYLYVEDVDTTVERALKRGCRLVVPVETHFWGDRIGWVQDPAGHMWTIATRVEQTTEDQRRERWSTILSGDASTPNP</sequence>
<keyword evidence="4" id="KW-1185">Reference proteome</keyword>
<dbReference type="Gene3D" id="3.30.720.120">
    <property type="match status" value="1"/>
</dbReference>
<feature type="compositionally biased region" description="Polar residues" evidence="1">
    <location>
        <begin position="151"/>
        <end position="162"/>
    </location>
</feature>
<evidence type="ECO:0000313" key="4">
    <source>
        <dbReference type="Proteomes" id="UP000321820"/>
    </source>
</evidence>
<evidence type="ECO:0000259" key="2">
    <source>
        <dbReference type="PROSITE" id="PS51819"/>
    </source>
</evidence>
<dbReference type="InterPro" id="IPR037523">
    <property type="entry name" value="VOC_core"/>
</dbReference>
<dbReference type="PANTHER" id="PTHR34109">
    <property type="entry name" value="BNAUNNG04460D PROTEIN-RELATED"/>
    <property type="match status" value="1"/>
</dbReference>
<dbReference type="Pfam" id="PF00903">
    <property type="entry name" value="Glyoxalase"/>
    <property type="match status" value="1"/>
</dbReference>
<gene>
    <name evidence="3" type="ORF">FTW19_21550</name>
</gene>
<dbReference type="RefSeq" id="WP_147649607.1">
    <property type="nucleotide sequence ID" value="NZ_CP042806.1"/>
</dbReference>
<dbReference type="AlphaFoldDB" id="A0A5B9EDP6"/>
<evidence type="ECO:0000256" key="1">
    <source>
        <dbReference type="SAM" id="MobiDB-lite"/>
    </source>
</evidence>
<dbReference type="CDD" id="cd07246">
    <property type="entry name" value="VOC_like"/>
    <property type="match status" value="1"/>
</dbReference>
<dbReference type="OrthoDB" id="9795306at2"/>
<dbReference type="Proteomes" id="UP000321820">
    <property type="component" value="Chromosome"/>
</dbReference>
<evidence type="ECO:0000313" key="3">
    <source>
        <dbReference type="EMBL" id="QEE30338.1"/>
    </source>
</evidence>
<dbReference type="InterPro" id="IPR029068">
    <property type="entry name" value="Glyas_Bleomycin-R_OHBP_Dase"/>
</dbReference>
<dbReference type="InterPro" id="IPR004360">
    <property type="entry name" value="Glyas_Fos-R_dOase_dom"/>
</dbReference>
<dbReference type="PANTHER" id="PTHR34109:SF1">
    <property type="entry name" value="VOC DOMAIN-CONTAINING PROTEIN"/>
    <property type="match status" value="1"/>
</dbReference>